<reference evidence="2" key="1">
    <citation type="submission" date="2022-03" db="EMBL/GenBank/DDBJ databases">
        <authorList>
            <person name="Martin H S."/>
        </authorList>
    </citation>
    <scope>NUCLEOTIDE SEQUENCE</scope>
</reference>
<evidence type="ECO:0000256" key="1">
    <source>
        <dbReference type="SAM" id="Phobius"/>
    </source>
</evidence>
<accession>A0ABN8J429</accession>
<keyword evidence="1" id="KW-0812">Transmembrane</keyword>
<feature type="non-terminal residue" evidence="2">
    <location>
        <position position="72"/>
    </location>
</feature>
<keyword evidence="1" id="KW-0472">Membrane</keyword>
<feature type="transmembrane region" description="Helical" evidence="1">
    <location>
        <begin position="45"/>
        <end position="69"/>
    </location>
</feature>
<keyword evidence="3" id="KW-1185">Reference proteome</keyword>
<name>A0ABN8J429_9NEOP</name>
<evidence type="ECO:0000313" key="3">
    <source>
        <dbReference type="Proteomes" id="UP000837857"/>
    </source>
</evidence>
<dbReference type="Proteomes" id="UP000837857">
    <property type="component" value="Chromosome 8"/>
</dbReference>
<protein>
    <submittedName>
        <fullName evidence="2">Uncharacterized protein</fullName>
    </submittedName>
</protein>
<gene>
    <name evidence="2" type="ORF">IPOD504_LOCUS16805</name>
</gene>
<evidence type="ECO:0000313" key="2">
    <source>
        <dbReference type="EMBL" id="CAH2075451.1"/>
    </source>
</evidence>
<dbReference type="EMBL" id="OW152820">
    <property type="protein sequence ID" value="CAH2075451.1"/>
    <property type="molecule type" value="Genomic_DNA"/>
</dbReference>
<organism evidence="2 3">
    <name type="scientific">Iphiclides podalirius</name>
    <name type="common">scarce swallowtail</name>
    <dbReference type="NCBI Taxonomy" id="110791"/>
    <lineage>
        <taxon>Eukaryota</taxon>
        <taxon>Metazoa</taxon>
        <taxon>Ecdysozoa</taxon>
        <taxon>Arthropoda</taxon>
        <taxon>Hexapoda</taxon>
        <taxon>Insecta</taxon>
        <taxon>Pterygota</taxon>
        <taxon>Neoptera</taxon>
        <taxon>Endopterygota</taxon>
        <taxon>Lepidoptera</taxon>
        <taxon>Glossata</taxon>
        <taxon>Ditrysia</taxon>
        <taxon>Papilionoidea</taxon>
        <taxon>Papilionidae</taxon>
        <taxon>Papilioninae</taxon>
        <taxon>Iphiclides</taxon>
    </lineage>
</organism>
<sequence>MVLTLKALIFIIRVRQYGNMNMVNHSLTTLENMLKNVTACKVSKLLLMVLMVLLGLPLAVLNIYAIIILNQF</sequence>
<keyword evidence="1" id="KW-1133">Transmembrane helix</keyword>
<proteinExistence type="predicted"/>